<proteinExistence type="predicted"/>
<keyword evidence="4" id="KW-1185">Reference proteome</keyword>
<dbReference type="AlphaFoldDB" id="A0A5C8JFN3"/>
<sequence length="86" mass="9475">MTITKIAFTALLFSLTLTACQAQRKPQTVAAKRVATYVAPTASEIEQKVDALLRQMTLEEKVGQMAQITLDVIGKGENRYSSFEPL</sequence>
<dbReference type="PROSITE" id="PS51257">
    <property type="entry name" value="PROKAR_LIPOPROTEIN"/>
    <property type="match status" value="1"/>
</dbReference>
<keyword evidence="1" id="KW-0378">Hydrolase</keyword>
<evidence type="ECO:0000256" key="2">
    <source>
        <dbReference type="SAM" id="SignalP"/>
    </source>
</evidence>
<evidence type="ECO:0000256" key="1">
    <source>
        <dbReference type="ARBA" id="ARBA00022801"/>
    </source>
</evidence>
<feature type="chain" id="PRO_5022720724" evidence="2">
    <location>
        <begin position="20"/>
        <end position="86"/>
    </location>
</feature>
<keyword evidence="2" id="KW-0732">Signal</keyword>
<comment type="caution">
    <text evidence="3">The sequence shown here is derived from an EMBL/GenBank/DDBJ whole genome shotgun (WGS) entry which is preliminary data.</text>
</comment>
<dbReference type="SUPFAM" id="SSF51445">
    <property type="entry name" value="(Trans)glycosidases"/>
    <property type="match status" value="1"/>
</dbReference>
<gene>
    <name evidence="3" type="ORF">FVR03_15965</name>
</gene>
<feature type="signal peptide" evidence="2">
    <location>
        <begin position="1"/>
        <end position="19"/>
    </location>
</feature>
<protein>
    <submittedName>
        <fullName evidence="3">Beta-glucosidase</fullName>
    </submittedName>
</protein>
<organism evidence="3 4">
    <name type="scientific">Pontibacter qinzhouensis</name>
    <dbReference type="NCBI Taxonomy" id="2603253"/>
    <lineage>
        <taxon>Bacteria</taxon>
        <taxon>Pseudomonadati</taxon>
        <taxon>Bacteroidota</taxon>
        <taxon>Cytophagia</taxon>
        <taxon>Cytophagales</taxon>
        <taxon>Hymenobacteraceae</taxon>
        <taxon>Pontibacter</taxon>
    </lineage>
</organism>
<dbReference type="Proteomes" id="UP000321926">
    <property type="component" value="Unassembled WGS sequence"/>
</dbReference>
<dbReference type="EMBL" id="VRTY01000065">
    <property type="protein sequence ID" value="TXK37080.1"/>
    <property type="molecule type" value="Genomic_DNA"/>
</dbReference>
<dbReference type="Gene3D" id="3.20.20.300">
    <property type="entry name" value="Glycoside hydrolase, family 3, N-terminal domain"/>
    <property type="match status" value="1"/>
</dbReference>
<accession>A0A5C8JFN3</accession>
<dbReference type="InterPro" id="IPR017853">
    <property type="entry name" value="GH"/>
</dbReference>
<dbReference type="InterPro" id="IPR036962">
    <property type="entry name" value="Glyco_hydro_3_N_sf"/>
</dbReference>
<dbReference type="GO" id="GO:0004553">
    <property type="term" value="F:hydrolase activity, hydrolyzing O-glycosyl compounds"/>
    <property type="evidence" value="ECO:0007669"/>
    <property type="project" value="InterPro"/>
</dbReference>
<evidence type="ECO:0000313" key="3">
    <source>
        <dbReference type="EMBL" id="TXK37080.1"/>
    </source>
</evidence>
<feature type="non-terminal residue" evidence="3">
    <location>
        <position position="86"/>
    </location>
</feature>
<name>A0A5C8JFN3_9BACT</name>
<reference evidence="3 4" key="1">
    <citation type="submission" date="2019-08" db="EMBL/GenBank/DDBJ databases">
        <authorList>
            <person name="Shi S."/>
        </authorList>
    </citation>
    <scope>NUCLEOTIDE SEQUENCE [LARGE SCALE GENOMIC DNA]</scope>
    <source>
        <strain evidence="3 4">GY10130</strain>
    </source>
</reference>
<dbReference type="GO" id="GO:0005975">
    <property type="term" value="P:carbohydrate metabolic process"/>
    <property type="evidence" value="ECO:0007669"/>
    <property type="project" value="InterPro"/>
</dbReference>
<evidence type="ECO:0000313" key="4">
    <source>
        <dbReference type="Proteomes" id="UP000321926"/>
    </source>
</evidence>